<name>A0ABR3X0G4_9PEZI</name>
<organism evidence="1 2">
    <name type="scientific">Diaporthe australafricana</name>
    <dbReference type="NCBI Taxonomy" id="127596"/>
    <lineage>
        <taxon>Eukaryota</taxon>
        <taxon>Fungi</taxon>
        <taxon>Dikarya</taxon>
        <taxon>Ascomycota</taxon>
        <taxon>Pezizomycotina</taxon>
        <taxon>Sordariomycetes</taxon>
        <taxon>Sordariomycetidae</taxon>
        <taxon>Diaporthales</taxon>
        <taxon>Diaporthaceae</taxon>
        <taxon>Diaporthe</taxon>
    </lineage>
</organism>
<comment type="caution">
    <text evidence="1">The sequence shown here is derived from an EMBL/GenBank/DDBJ whole genome shotgun (WGS) entry which is preliminary data.</text>
</comment>
<proteinExistence type="predicted"/>
<dbReference type="EMBL" id="JAWRVE010000041">
    <property type="protein sequence ID" value="KAL1869348.1"/>
    <property type="molecule type" value="Genomic_DNA"/>
</dbReference>
<dbReference type="Proteomes" id="UP001583177">
    <property type="component" value="Unassembled WGS sequence"/>
</dbReference>
<evidence type="ECO:0000313" key="1">
    <source>
        <dbReference type="EMBL" id="KAL1869348.1"/>
    </source>
</evidence>
<reference evidence="1 2" key="1">
    <citation type="journal article" date="2024" name="IMA Fungus">
        <title>IMA Genome - F19 : A genome assembly and annotation guide to empower mycologists, including annotated draft genome sequences of Ceratocystis pirilliformis, Diaporthe australafricana, Fusarium ophioides, Paecilomyces lecythidis, and Sporothrix stenoceras.</title>
        <authorList>
            <person name="Aylward J."/>
            <person name="Wilson A.M."/>
            <person name="Visagie C.M."/>
            <person name="Spraker J."/>
            <person name="Barnes I."/>
            <person name="Buitendag C."/>
            <person name="Ceriani C."/>
            <person name="Del Mar Angel L."/>
            <person name="du Plessis D."/>
            <person name="Fuchs T."/>
            <person name="Gasser K."/>
            <person name="Kramer D."/>
            <person name="Li W."/>
            <person name="Munsamy K."/>
            <person name="Piso A."/>
            <person name="Price J.L."/>
            <person name="Sonnekus B."/>
            <person name="Thomas C."/>
            <person name="van der Nest A."/>
            <person name="van Dijk A."/>
            <person name="van Heerden A."/>
            <person name="van Vuuren N."/>
            <person name="Yilmaz N."/>
            <person name="Duong T.A."/>
            <person name="van der Merwe N.A."/>
            <person name="Wingfield M.J."/>
            <person name="Wingfield B.D."/>
        </authorList>
    </citation>
    <scope>NUCLEOTIDE SEQUENCE [LARGE SCALE GENOMIC DNA]</scope>
    <source>
        <strain evidence="1 2">CMW 18300</strain>
    </source>
</reference>
<sequence length="72" mass="8442">MCINWYYEYRRCGHVIFEHREKCPTYRRYGECDTEGEEYLNGGGTCPPCFRRRLARGVGSSLKYFFGGGGRK</sequence>
<protein>
    <submittedName>
        <fullName evidence="1">Uncharacterized protein</fullName>
    </submittedName>
</protein>
<keyword evidence="2" id="KW-1185">Reference proteome</keyword>
<evidence type="ECO:0000313" key="2">
    <source>
        <dbReference type="Proteomes" id="UP001583177"/>
    </source>
</evidence>
<gene>
    <name evidence="1" type="ORF">Daus18300_005560</name>
</gene>
<accession>A0ABR3X0G4</accession>